<reference evidence="2 3" key="1">
    <citation type="submission" date="2024-08" db="EMBL/GenBank/DDBJ databases">
        <title>Gnathostoma spinigerum genome.</title>
        <authorList>
            <person name="Gonzalez-Bertolin B."/>
            <person name="Monzon S."/>
            <person name="Zaballos A."/>
            <person name="Jimenez P."/>
            <person name="Dekumyoy P."/>
            <person name="Varona S."/>
            <person name="Cuesta I."/>
            <person name="Sumanam S."/>
            <person name="Adisakwattana P."/>
            <person name="Gasser R.B."/>
            <person name="Hernandez-Gonzalez A."/>
            <person name="Young N.D."/>
            <person name="Perteguer M.J."/>
        </authorList>
    </citation>
    <scope>NUCLEOTIDE SEQUENCE [LARGE SCALE GENOMIC DNA]</scope>
    <source>
        <strain evidence="2">AL3</strain>
        <tissue evidence="2">Liver</tissue>
    </source>
</reference>
<accession>A0ABD6EPD7</accession>
<keyword evidence="1" id="KW-0812">Transmembrane</keyword>
<keyword evidence="1" id="KW-1133">Transmembrane helix</keyword>
<name>A0ABD6EPD7_9BILA</name>
<evidence type="ECO:0008006" key="4">
    <source>
        <dbReference type="Google" id="ProtNLM"/>
    </source>
</evidence>
<dbReference type="PANTHER" id="PTHR20921">
    <property type="entry name" value="TRANSMEMBRANE PROTEIN 222"/>
    <property type="match status" value="1"/>
</dbReference>
<protein>
    <recommendedName>
        <fullName evidence="4">Transmembrane protein 222</fullName>
    </recommendedName>
</protein>
<evidence type="ECO:0000313" key="2">
    <source>
        <dbReference type="EMBL" id="MFH4978542.1"/>
    </source>
</evidence>
<proteinExistence type="predicted"/>
<dbReference type="InterPro" id="IPR008496">
    <property type="entry name" value="TMEM222/RTE1"/>
</dbReference>
<sequence>MKVTENPYPNGKFTLSGPMEVNPSKRRYPFCVVWTPIPVITWIFPLIGHMGIATSKGVIRDFAGSYFVSEDDMAFGWPTKYWQLDPNMVDGAAEAWDRAVKDASNEYKNHIHNLLCDNCHSHVALALNTMKYGGEATFNMFNLTLALHLRGVYVGFGGFLKQWLPFFVLGVFIISIFLISYL</sequence>
<gene>
    <name evidence="2" type="ORF">AB6A40_005251</name>
</gene>
<keyword evidence="1" id="KW-0472">Membrane</keyword>
<dbReference type="Pfam" id="PF05608">
    <property type="entry name" value="RTE1"/>
    <property type="match status" value="2"/>
</dbReference>
<evidence type="ECO:0000256" key="1">
    <source>
        <dbReference type="SAM" id="Phobius"/>
    </source>
</evidence>
<organism evidence="2 3">
    <name type="scientific">Gnathostoma spinigerum</name>
    <dbReference type="NCBI Taxonomy" id="75299"/>
    <lineage>
        <taxon>Eukaryota</taxon>
        <taxon>Metazoa</taxon>
        <taxon>Ecdysozoa</taxon>
        <taxon>Nematoda</taxon>
        <taxon>Chromadorea</taxon>
        <taxon>Rhabditida</taxon>
        <taxon>Spirurina</taxon>
        <taxon>Gnathostomatomorpha</taxon>
        <taxon>Gnathostomatoidea</taxon>
        <taxon>Gnathostomatidae</taxon>
        <taxon>Gnathostoma</taxon>
    </lineage>
</organism>
<evidence type="ECO:0000313" key="3">
    <source>
        <dbReference type="Proteomes" id="UP001608902"/>
    </source>
</evidence>
<dbReference type="AlphaFoldDB" id="A0ABD6EPD7"/>
<comment type="caution">
    <text evidence="2">The sequence shown here is derived from an EMBL/GenBank/DDBJ whole genome shotgun (WGS) entry which is preliminary data.</text>
</comment>
<dbReference type="PANTHER" id="PTHR20921:SF0">
    <property type="entry name" value="TRANSMEMBRANE PROTEIN 222"/>
    <property type="match status" value="1"/>
</dbReference>
<feature type="transmembrane region" description="Helical" evidence="1">
    <location>
        <begin position="27"/>
        <end position="47"/>
    </location>
</feature>
<feature type="transmembrane region" description="Helical" evidence="1">
    <location>
        <begin position="162"/>
        <end position="181"/>
    </location>
</feature>
<keyword evidence="3" id="KW-1185">Reference proteome</keyword>
<dbReference type="EMBL" id="JBGFUD010003287">
    <property type="protein sequence ID" value="MFH4978542.1"/>
    <property type="molecule type" value="Genomic_DNA"/>
</dbReference>
<dbReference type="Proteomes" id="UP001608902">
    <property type="component" value="Unassembled WGS sequence"/>
</dbReference>